<dbReference type="HAMAP" id="MF_01201">
    <property type="entry name" value="Ala_racemase"/>
    <property type="match status" value="1"/>
</dbReference>
<keyword evidence="3 4" id="KW-0413">Isomerase</keyword>
<dbReference type="InterPro" id="IPR009006">
    <property type="entry name" value="Ala_racemase/Decarboxylase_C"/>
</dbReference>
<dbReference type="PANTHER" id="PTHR30511">
    <property type="entry name" value="ALANINE RACEMASE"/>
    <property type="match status" value="1"/>
</dbReference>
<name>A0A7L5AH31_9MICO</name>
<dbReference type="CDD" id="cd00430">
    <property type="entry name" value="PLPDE_III_AR"/>
    <property type="match status" value="1"/>
</dbReference>
<dbReference type="OrthoDB" id="9813814at2"/>
<comment type="similarity">
    <text evidence="4">Belongs to the alanine racemase family.</text>
</comment>
<feature type="domain" description="Alanine racemase C-terminal" evidence="7">
    <location>
        <begin position="252"/>
        <end position="379"/>
    </location>
</feature>
<dbReference type="GO" id="GO:0008784">
    <property type="term" value="F:alanine racemase activity"/>
    <property type="evidence" value="ECO:0007669"/>
    <property type="project" value="UniProtKB-UniRule"/>
</dbReference>
<evidence type="ECO:0000259" key="7">
    <source>
        <dbReference type="SMART" id="SM01005"/>
    </source>
</evidence>
<reference evidence="8 9" key="1">
    <citation type="submission" date="2016-09" db="EMBL/GenBank/DDBJ databases">
        <title>Complete genome sequence of microbes from the polar regions.</title>
        <authorList>
            <person name="Liao L."/>
            <person name="Chen B."/>
        </authorList>
    </citation>
    <scope>NUCLEOTIDE SEQUENCE [LARGE SCALE GENOMIC DNA]</scope>
    <source>
        <strain evidence="8 9">ZS314</strain>
    </source>
</reference>
<dbReference type="InterPro" id="IPR000821">
    <property type="entry name" value="Ala_racemase"/>
</dbReference>
<dbReference type="Proteomes" id="UP000464507">
    <property type="component" value="Chromosome"/>
</dbReference>
<comment type="pathway">
    <text evidence="4">Amino-acid biosynthesis; D-alanine biosynthesis; D-alanine from L-alanine: step 1/1.</text>
</comment>
<organism evidence="8 9">
    <name type="scientific">Marisediminicola antarctica</name>
    <dbReference type="NCBI Taxonomy" id="674079"/>
    <lineage>
        <taxon>Bacteria</taxon>
        <taxon>Bacillati</taxon>
        <taxon>Actinomycetota</taxon>
        <taxon>Actinomycetes</taxon>
        <taxon>Micrococcales</taxon>
        <taxon>Microbacteriaceae</taxon>
        <taxon>Marisediminicola</taxon>
    </lineage>
</organism>
<comment type="cofactor">
    <cofactor evidence="1 4 5">
        <name>pyridoxal 5'-phosphate</name>
        <dbReference type="ChEBI" id="CHEBI:597326"/>
    </cofactor>
</comment>
<feature type="active site" description="Proton acceptor; specific for D-alanine" evidence="4">
    <location>
        <position position="46"/>
    </location>
</feature>
<keyword evidence="2 4" id="KW-0663">Pyridoxal phosphate</keyword>
<evidence type="ECO:0000256" key="1">
    <source>
        <dbReference type="ARBA" id="ARBA00001933"/>
    </source>
</evidence>
<dbReference type="GO" id="GO:0005829">
    <property type="term" value="C:cytosol"/>
    <property type="evidence" value="ECO:0007669"/>
    <property type="project" value="TreeGrafter"/>
</dbReference>
<keyword evidence="9" id="KW-1185">Reference proteome</keyword>
<dbReference type="Pfam" id="PF01168">
    <property type="entry name" value="Ala_racemase_N"/>
    <property type="match status" value="1"/>
</dbReference>
<evidence type="ECO:0000313" key="8">
    <source>
        <dbReference type="EMBL" id="QHO69075.1"/>
    </source>
</evidence>
<dbReference type="SUPFAM" id="SSF50621">
    <property type="entry name" value="Alanine racemase C-terminal domain-like"/>
    <property type="match status" value="1"/>
</dbReference>
<dbReference type="EMBL" id="CP017146">
    <property type="protein sequence ID" value="QHO69075.1"/>
    <property type="molecule type" value="Genomic_DNA"/>
</dbReference>
<dbReference type="GO" id="GO:0030170">
    <property type="term" value="F:pyridoxal phosphate binding"/>
    <property type="evidence" value="ECO:0007669"/>
    <property type="project" value="UniProtKB-UniRule"/>
</dbReference>
<sequence length="380" mass="39019">MGHRGGARLVSARPLREARVDLSAISANVELLRARIRAEHTMAVVKAGGYGHGAVPSARAAIEGGADWLGVVEIAEALALRAAGLDTPILTWLHAPDADFAPAIDAGIDIGIGSPAQLDKAAATASRAAPALVHIKVDTGLGRGGVPLAGCEALFAAAAAHERGGALRVRGLFSHLANAGDADDLAQLEAFEHASALAGAAGLTPELRHLASTAAALRMPSARFDLVRLGIGIYGLTPYDDESSVELGLRPALELSAGIVSVKRMPAGTGVSYGHRYRTTRETTLALVPLGYAEGVPRQASGVGPVSINGTTYRIAGTVAMDQFVVDVGDAAVAVGDRAVLFGDPRTGVPSADDWAAAAGTINYEIVTRLGGRIERRYTS</sequence>
<dbReference type="SMART" id="SM01005">
    <property type="entry name" value="Ala_racemase_C"/>
    <property type="match status" value="1"/>
</dbReference>
<dbReference type="NCBIfam" id="TIGR00492">
    <property type="entry name" value="alr"/>
    <property type="match status" value="1"/>
</dbReference>
<dbReference type="PANTHER" id="PTHR30511:SF0">
    <property type="entry name" value="ALANINE RACEMASE, CATABOLIC-RELATED"/>
    <property type="match status" value="1"/>
</dbReference>
<dbReference type="GO" id="GO:0030632">
    <property type="term" value="P:D-alanine biosynthetic process"/>
    <property type="evidence" value="ECO:0007669"/>
    <property type="project" value="UniProtKB-UniRule"/>
</dbReference>
<evidence type="ECO:0000256" key="5">
    <source>
        <dbReference type="PIRSR" id="PIRSR600821-50"/>
    </source>
</evidence>
<feature type="active site" description="Proton acceptor; specific for L-alanine" evidence="4">
    <location>
        <position position="273"/>
    </location>
</feature>
<accession>A0A7L5AH31</accession>
<dbReference type="InterPro" id="IPR011079">
    <property type="entry name" value="Ala_racemase_C"/>
</dbReference>
<dbReference type="AlphaFoldDB" id="A0A7L5AH31"/>
<comment type="catalytic activity">
    <reaction evidence="4">
        <text>L-alanine = D-alanine</text>
        <dbReference type="Rhea" id="RHEA:20249"/>
        <dbReference type="ChEBI" id="CHEBI:57416"/>
        <dbReference type="ChEBI" id="CHEBI:57972"/>
        <dbReference type="EC" id="5.1.1.1"/>
    </reaction>
</comment>
<proteinExistence type="inferred from homology"/>
<evidence type="ECO:0000256" key="2">
    <source>
        <dbReference type="ARBA" id="ARBA00022898"/>
    </source>
</evidence>
<dbReference type="KEGG" id="mant:BHD05_04855"/>
<dbReference type="Gene3D" id="3.20.20.10">
    <property type="entry name" value="Alanine racemase"/>
    <property type="match status" value="1"/>
</dbReference>
<feature type="binding site" evidence="4 6">
    <location>
        <position position="143"/>
    </location>
    <ligand>
        <name>substrate</name>
    </ligand>
</feature>
<evidence type="ECO:0000256" key="6">
    <source>
        <dbReference type="PIRSR" id="PIRSR600821-52"/>
    </source>
</evidence>
<evidence type="ECO:0000256" key="4">
    <source>
        <dbReference type="HAMAP-Rule" id="MF_01201"/>
    </source>
</evidence>
<dbReference type="InterPro" id="IPR001608">
    <property type="entry name" value="Ala_racemase_N"/>
</dbReference>
<feature type="modified residue" description="N6-(pyridoxal phosphate)lysine" evidence="4 5">
    <location>
        <position position="46"/>
    </location>
</feature>
<dbReference type="InterPro" id="IPR029066">
    <property type="entry name" value="PLP-binding_barrel"/>
</dbReference>
<dbReference type="GO" id="GO:0009252">
    <property type="term" value="P:peptidoglycan biosynthetic process"/>
    <property type="evidence" value="ECO:0007669"/>
    <property type="project" value="TreeGrafter"/>
</dbReference>
<dbReference type="UniPathway" id="UPA00042">
    <property type="reaction ID" value="UER00497"/>
</dbReference>
<evidence type="ECO:0000256" key="3">
    <source>
        <dbReference type="ARBA" id="ARBA00023235"/>
    </source>
</evidence>
<dbReference type="Pfam" id="PF00842">
    <property type="entry name" value="Ala_racemase_C"/>
    <property type="match status" value="1"/>
</dbReference>
<protein>
    <recommendedName>
        <fullName evidence="4">Alanine racemase</fullName>
        <ecNumber evidence="4">5.1.1.1</ecNumber>
    </recommendedName>
</protein>
<dbReference type="EC" id="5.1.1.1" evidence="4"/>
<dbReference type="SUPFAM" id="SSF51419">
    <property type="entry name" value="PLP-binding barrel"/>
    <property type="match status" value="1"/>
</dbReference>
<gene>
    <name evidence="8" type="ORF">BHD05_04855</name>
</gene>
<feature type="binding site" evidence="4 6">
    <location>
        <position position="321"/>
    </location>
    <ligand>
        <name>substrate</name>
    </ligand>
</feature>
<comment type="function">
    <text evidence="4">Catalyzes the interconversion of L-alanine and D-alanine. May also act on other amino acids.</text>
</comment>
<evidence type="ECO:0000313" key="9">
    <source>
        <dbReference type="Proteomes" id="UP000464507"/>
    </source>
</evidence>
<dbReference type="PRINTS" id="PR00992">
    <property type="entry name" value="ALARACEMASE"/>
</dbReference>
<dbReference type="Gene3D" id="2.40.37.10">
    <property type="entry name" value="Lyase, Ornithine Decarboxylase, Chain A, domain 1"/>
    <property type="match status" value="1"/>
</dbReference>